<name>A0ABX0I799_9FLAO</name>
<proteinExistence type="predicted"/>
<reference evidence="1 2" key="1">
    <citation type="submission" date="2020-02" db="EMBL/GenBank/DDBJ databases">
        <authorList>
            <person name="Chen W.-M."/>
        </authorList>
    </citation>
    <scope>NUCLEOTIDE SEQUENCE [LARGE SCALE GENOMIC DNA]</scope>
    <source>
        <strain evidence="1 2">KDG-16</strain>
    </source>
</reference>
<sequence>MKIKVTILFVLASVFGFSQTLESMKIEVQKIYNLTIEKKYDIVLESTYPKVFEIASKSDMIAVMNQMFDNEQMKITIEKVNPEFTFSEILSIKGAKYCIVEHKNRMTMKFKEALGENKEFILTNLKENMTDYTVTLDEKTEVFTVDGKAKMIAISDKLTNGTWKYINYNGESPMMQQVLGKDVLEKLGL</sequence>
<comment type="caution">
    <text evidence="1">The sequence shown here is derived from an EMBL/GenBank/DDBJ whole genome shotgun (WGS) entry which is preliminary data.</text>
</comment>
<keyword evidence="2" id="KW-1185">Reference proteome</keyword>
<evidence type="ECO:0000313" key="1">
    <source>
        <dbReference type="EMBL" id="NHM02561.1"/>
    </source>
</evidence>
<evidence type="ECO:0000313" key="2">
    <source>
        <dbReference type="Proteomes" id="UP000800984"/>
    </source>
</evidence>
<gene>
    <name evidence="1" type="ORF">G4D72_10640</name>
</gene>
<protein>
    <recommendedName>
        <fullName evidence="3">DUF4252 domain-containing protein</fullName>
    </recommendedName>
</protein>
<organism evidence="1 2">
    <name type="scientific">Flavobacterium difficile</name>
    <dbReference type="NCBI Taxonomy" id="2709659"/>
    <lineage>
        <taxon>Bacteria</taxon>
        <taxon>Pseudomonadati</taxon>
        <taxon>Bacteroidota</taxon>
        <taxon>Flavobacteriia</taxon>
        <taxon>Flavobacteriales</taxon>
        <taxon>Flavobacteriaceae</taxon>
        <taxon>Flavobacterium</taxon>
    </lineage>
</organism>
<dbReference type="Proteomes" id="UP000800984">
    <property type="component" value="Unassembled WGS sequence"/>
</dbReference>
<dbReference type="RefSeq" id="WP_166077681.1">
    <property type="nucleotide sequence ID" value="NZ_JAAJBT010000006.1"/>
</dbReference>
<accession>A0ABX0I799</accession>
<dbReference type="EMBL" id="JAAJBT010000006">
    <property type="protein sequence ID" value="NHM02561.1"/>
    <property type="molecule type" value="Genomic_DNA"/>
</dbReference>
<evidence type="ECO:0008006" key="3">
    <source>
        <dbReference type="Google" id="ProtNLM"/>
    </source>
</evidence>